<dbReference type="PROSITE" id="PS00622">
    <property type="entry name" value="HTH_LUXR_1"/>
    <property type="match status" value="1"/>
</dbReference>
<dbReference type="InterPro" id="IPR011006">
    <property type="entry name" value="CheY-like_superfamily"/>
</dbReference>
<dbReference type="InterPro" id="IPR016032">
    <property type="entry name" value="Sig_transdc_resp-reg_C-effctor"/>
</dbReference>
<dbReference type="Pfam" id="PF00072">
    <property type="entry name" value="Response_reg"/>
    <property type="match status" value="1"/>
</dbReference>
<evidence type="ECO:0000256" key="1">
    <source>
        <dbReference type="ARBA" id="ARBA00018672"/>
    </source>
</evidence>
<dbReference type="InterPro" id="IPR058245">
    <property type="entry name" value="NreC/VraR/RcsB-like_REC"/>
</dbReference>
<sequence length="208" mass="23259">MKVLVVDDHPIVRSGVKAILLKEFKIYEAYEASNKKEALSLLEAKNIDLAIIDLKLKEEDGLDIISEIKQKQSKVKFIVISSVISNSDFIRGEHIGVDGYILKSASIEDLIYAVKTVNREIKYYHPSIVQYKLGNNMSFSVNSLTSREKDILMEVSRGLSNIAIAEKLFLSESTVKKHVSSILGKLSLSKRSQVAYYMNSMELGGIEG</sequence>
<keyword evidence="9" id="KW-1185">Reference proteome</keyword>
<evidence type="ECO:0000313" key="9">
    <source>
        <dbReference type="Proteomes" id="UP000632377"/>
    </source>
</evidence>
<dbReference type="SUPFAM" id="SSF46894">
    <property type="entry name" value="C-terminal effector domain of the bipartite response regulators"/>
    <property type="match status" value="1"/>
</dbReference>
<reference evidence="8 9" key="1">
    <citation type="submission" date="2021-01" db="EMBL/GenBank/DDBJ databases">
        <title>Genome public.</title>
        <authorList>
            <person name="Liu C."/>
            <person name="Sun Q."/>
        </authorList>
    </citation>
    <scope>NUCLEOTIDE SEQUENCE [LARGE SCALE GENOMIC DNA]</scope>
    <source>
        <strain evidence="8 9">YIM B02515</strain>
    </source>
</reference>
<dbReference type="CDD" id="cd06170">
    <property type="entry name" value="LuxR_C_like"/>
    <property type="match status" value="1"/>
</dbReference>
<gene>
    <name evidence="8" type="ORF">JK636_17475</name>
</gene>
<dbReference type="InterPro" id="IPR051015">
    <property type="entry name" value="EvgA-like"/>
</dbReference>
<dbReference type="Proteomes" id="UP000632377">
    <property type="component" value="Unassembled WGS sequence"/>
</dbReference>
<comment type="function">
    <text evidence="4">May play the central regulatory role in sporulation. It may be an element of the effector pathway responsible for the activation of sporulation genes in response to nutritional stress. Spo0A may act in concert with spo0H (a sigma factor) to control the expression of some genes that are critical to the sporulation process.</text>
</comment>
<name>A0ABS1TDS7_9CLOT</name>
<evidence type="ECO:0000256" key="5">
    <source>
        <dbReference type="PROSITE-ProRule" id="PRU00169"/>
    </source>
</evidence>
<feature type="modified residue" description="4-aspartylphosphate" evidence="5">
    <location>
        <position position="53"/>
    </location>
</feature>
<evidence type="ECO:0000256" key="3">
    <source>
        <dbReference type="ARBA" id="ARBA00023125"/>
    </source>
</evidence>
<dbReference type="RefSeq" id="WP_202750258.1">
    <property type="nucleotide sequence ID" value="NZ_JAESWC010000014.1"/>
</dbReference>
<dbReference type="InterPro" id="IPR001789">
    <property type="entry name" value="Sig_transdc_resp-reg_receiver"/>
</dbReference>
<dbReference type="PANTHER" id="PTHR45566:SF2">
    <property type="entry name" value="NARL SUBFAMILY"/>
    <property type="match status" value="1"/>
</dbReference>
<feature type="domain" description="HTH luxR-type" evidence="6">
    <location>
        <begin position="137"/>
        <end position="202"/>
    </location>
</feature>
<dbReference type="PROSITE" id="PS50043">
    <property type="entry name" value="HTH_LUXR_2"/>
    <property type="match status" value="1"/>
</dbReference>
<dbReference type="CDD" id="cd17535">
    <property type="entry name" value="REC_NarL-like"/>
    <property type="match status" value="1"/>
</dbReference>
<dbReference type="PANTHER" id="PTHR45566">
    <property type="entry name" value="HTH-TYPE TRANSCRIPTIONAL REGULATOR YHJB-RELATED"/>
    <property type="match status" value="1"/>
</dbReference>
<dbReference type="SUPFAM" id="SSF52172">
    <property type="entry name" value="CheY-like"/>
    <property type="match status" value="1"/>
</dbReference>
<evidence type="ECO:0000256" key="2">
    <source>
        <dbReference type="ARBA" id="ARBA00022553"/>
    </source>
</evidence>
<organism evidence="8 9">
    <name type="scientific">Clostridium rhizosphaerae</name>
    <dbReference type="NCBI Taxonomy" id="2803861"/>
    <lineage>
        <taxon>Bacteria</taxon>
        <taxon>Bacillati</taxon>
        <taxon>Bacillota</taxon>
        <taxon>Clostridia</taxon>
        <taxon>Eubacteriales</taxon>
        <taxon>Clostridiaceae</taxon>
        <taxon>Clostridium</taxon>
    </lineage>
</organism>
<evidence type="ECO:0000259" key="7">
    <source>
        <dbReference type="PROSITE" id="PS50110"/>
    </source>
</evidence>
<keyword evidence="2 5" id="KW-0597">Phosphoprotein</keyword>
<feature type="domain" description="Response regulatory" evidence="7">
    <location>
        <begin position="2"/>
        <end position="118"/>
    </location>
</feature>
<evidence type="ECO:0000313" key="8">
    <source>
        <dbReference type="EMBL" id="MBL4937514.1"/>
    </source>
</evidence>
<proteinExistence type="predicted"/>
<evidence type="ECO:0000259" key="6">
    <source>
        <dbReference type="PROSITE" id="PS50043"/>
    </source>
</evidence>
<dbReference type="Gene3D" id="3.40.50.2300">
    <property type="match status" value="1"/>
</dbReference>
<protein>
    <recommendedName>
        <fullName evidence="1">Stage 0 sporulation protein A homolog</fullName>
    </recommendedName>
</protein>
<dbReference type="PROSITE" id="PS50110">
    <property type="entry name" value="RESPONSE_REGULATORY"/>
    <property type="match status" value="1"/>
</dbReference>
<dbReference type="InterPro" id="IPR000792">
    <property type="entry name" value="Tscrpt_reg_LuxR_C"/>
</dbReference>
<dbReference type="EMBL" id="JAESWC010000014">
    <property type="protein sequence ID" value="MBL4937514.1"/>
    <property type="molecule type" value="Genomic_DNA"/>
</dbReference>
<dbReference type="SMART" id="SM00448">
    <property type="entry name" value="REC"/>
    <property type="match status" value="1"/>
</dbReference>
<dbReference type="PRINTS" id="PR00038">
    <property type="entry name" value="HTHLUXR"/>
</dbReference>
<dbReference type="Pfam" id="PF00196">
    <property type="entry name" value="GerE"/>
    <property type="match status" value="1"/>
</dbReference>
<accession>A0ABS1TDS7</accession>
<dbReference type="SMART" id="SM00421">
    <property type="entry name" value="HTH_LUXR"/>
    <property type="match status" value="1"/>
</dbReference>
<evidence type="ECO:0000256" key="4">
    <source>
        <dbReference type="ARBA" id="ARBA00024867"/>
    </source>
</evidence>
<keyword evidence="3" id="KW-0238">DNA-binding</keyword>
<comment type="caution">
    <text evidence="8">The sequence shown here is derived from an EMBL/GenBank/DDBJ whole genome shotgun (WGS) entry which is preliminary data.</text>
</comment>